<accession>A0A646P3J9</accession>
<organism evidence="2 3">
    <name type="scientific">Pseudomonas haemolytica</name>
    <dbReference type="NCBI Taxonomy" id="2600065"/>
    <lineage>
        <taxon>Bacteria</taxon>
        <taxon>Pseudomonadati</taxon>
        <taxon>Pseudomonadota</taxon>
        <taxon>Gammaproteobacteria</taxon>
        <taxon>Pseudomonadales</taxon>
        <taxon>Pseudomonadaceae</taxon>
        <taxon>Pseudomonas</taxon>
    </lineage>
</organism>
<evidence type="ECO:0000313" key="3">
    <source>
        <dbReference type="Proteomes" id="UP000432048"/>
    </source>
</evidence>
<gene>
    <name evidence="2" type="ORF">FRT60_25185</name>
</gene>
<reference evidence="2 3" key="1">
    <citation type="submission" date="2019-08" db="EMBL/GenBank/DDBJ databases">
        <title>Pseudomonas haemolytica sp. nov. isolated from raw milk and skim milk concentrate.</title>
        <authorList>
            <person name="Hofmann K."/>
            <person name="Huptas C."/>
            <person name="Doll E."/>
            <person name="Scherer S."/>
            <person name="Wenning M."/>
        </authorList>
    </citation>
    <scope>NUCLEOTIDE SEQUENCE [LARGE SCALE GENOMIC DNA]</scope>
    <source>
        <strain evidence="2 3">DSM 108988</strain>
    </source>
</reference>
<protein>
    <recommendedName>
        <fullName evidence="4">Fimbrial protein</fullName>
    </recommendedName>
</protein>
<evidence type="ECO:0008006" key="4">
    <source>
        <dbReference type="Google" id="ProtNLM"/>
    </source>
</evidence>
<feature type="chain" id="PRO_5025019966" description="Fimbrial protein" evidence="1">
    <location>
        <begin position="26"/>
        <end position="402"/>
    </location>
</feature>
<evidence type="ECO:0000256" key="1">
    <source>
        <dbReference type="SAM" id="SignalP"/>
    </source>
</evidence>
<proteinExistence type="predicted"/>
<name>A0A646P3J9_9PSED</name>
<dbReference type="EMBL" id="VOIX01000012">
    <property type="protein sequence ID" value="MRJ23587.1"/>
    <property type="molecule type" value="Genomic_DNA"/>
</dbReference>
<comment type="caution">
    <text evidence="2">The sequence shown here is derived from an EMBL/GenBank/DDBJ whole genome shotgun (WGS) entry which is preliminary data.</text>
</comment>
<dbReference type="Proteomes" id="UP000432048">
    <property type="component" value="Unassembled WGS sequence"/>
</dbReference>
<dbReference type="AlphaFoldDB" id="A0A646P3J9"/>
<keyword evidence="1" id="KW-0732">Signal</keyword>
<evidence type="ECO:0000313" key="2">
    <source>
        <dbReference type="EMBL" id="MRJ23587.1"/>
    </source>
</evidence>
<feature type="signal peptide" evidence="1">
    <location>
        <begin position="1"/>
        <end position="25"/>
    </location>
</feature>
<sequence length="402" mass="44571">MDKIMWLKSLILVVAFGLLPGIAAAAQVSIFASFKPDPSQPMRNVFKNETPPGDSYCGWAPQYCHSDRYSIGAPITFRLAQTIQPGHDERQGVMFRAPTYRQNVTVIHEETGESQTLQFRVSGIGMGITDRPEEPGTWETSWTYPPAPCVNNGTAVGSPAIYLFTYFLAEGAEGCAIRAAKPVSLLTFRSFGFAYELVTPNPLGMRVGIYRGQTTYSVGPNKDFDLGDVMLPDDDQITLDFRLTVEHTLKVDIPPGGTNVELVPQGGWQGWLNQGRKPTRLFKDQTVNLYVSSRFKMGLDCQYADADNDCRIRDSVSGESVPVNVSVSLPYGISDAAGRPVNRQPLRRDGVGTELFQPTFYVDRKASTLHFEIERDEVEQMLKVGESRTYSGNVTVIWDSEV</sequence>